<keyword evidence="5 10" id="KW-1133">Transmembrane helix</keyword>
<dbReference type="CDD" id="cd12912">
    <property type="entry name" value="PDC2_MCP_like"/>
    <property type="match status" value="1"/>
</dbReference>
<evidence type="ECO:0000259" key="12">
    <source>
        <dbReference type="PROSITE" id="PS50885"/>
    </source>
</evidence>
<evidence type="ECO:0000259" key="11">
    <source>
        <dbReference type="PROSITE" id="PS50111"/>
    </source>
</evidence>
<dbReference type="PROSITE" id="PS50885">
    <property type="entry name" value="HAMP"/>
    <property type="match status" value="1"/>
</dbReference>
<dbReference type="SUPFAM" id="SSF58104">
    <property type="entry name" value="Methyl-accepting chemotaxis protein (MCP) signaling domain"/>
    <property type="match status" value="1"/>
</dbReference>
<gene>
    <name evidence="13" type="ORF">C7R92_07165</name>
</gene>
<dbReference type="Pfam" id="PF02743">
    <property type="entry name" value="dCache_1"/>
    <property type="match status" value="1"/>
</dbReference>
<comment type="caution">
    <text evidence="13">The sequence shown here is derived from an EMBL/GenBank/DDBJ whole genome shotgun (WGS) entry which is preliminary data.</text>
</comment>
<dbReference type="InterPro" id="IPR004089">
    <property type="entry name" value="MCPsignal_dom"/>
</dbReference>
<keyword evidence="2" id="KW-1003">Cell membrane</keyword>
<dbReference type="GeneID" id="95749913"/>
<evidence type="ECO:0000256" key="7">
    <source>
        <dbReference type="ARBA" id="ARBA00023224"/>
    </source>
</evidence>
<evidence type="ECO:0000313" key="14">
    <source>
        <dbReference type="Proteomes" id="UP000241645"/>
    </source>
</evidence>
<name>A0ABX5FUX8_9BACL</name>
<evidence type="ECO:0000256" key="8">
    <source>
        <dbReference type="ARBA" id="ARBA00029447"/>
    </source>
</evidence>
<dbReference type="SMART" id="SM00304">
    <property type="entry name" value="HAMP"/>
    <property type="match status" value="1"/>
</dbReference>
<evidence type="ECO:0000256" key="9">
    <source>
        <dbReference type="PROSITE-ProRule" id="PRU00284"/>
    </source>
</evidence>
<dbReference type="CDD" id="cd11386">
    <property type="entry name" value="MCP_signal"/>
    <property type="match status" value="1"/>
</dbReference>
<dbReference type="PANTHER" id="PTHR32089">
    <property type="entry name" value="METHYL-ACCEPTING CHEMOTAXIS PROTEIN MCPB"/>
    <property type="match status" value="1"/>
</dbReference>
<dbReference type="PROSITE" id="PS50111">
    <property type="entry name" value="CHEMOTAXIS_TRANSDUC_2"/>
    <property type="match status" value="1"/>
</dbReference>
<dbReference type="Gene3D" id="1.10.287.950">
    <property type="entry name" value="Methyl-accepting chemotaxis protein"/>
    <property type="match status" value="1"/>
</dbReference>
<evidence type="ECO:0000256" key="6">
    <source>
        <dbReference type="ARBA" id="ARBA00023136"/>
    </source>
</evidence>
<dbReference type="Pfam" id="PF00015">
    <property type="entry name" value="MCPsignal"/>
    <property type="match status" value="1"/>
</dbReference>
<dbReference type="SMART" id="SM00283">
    <property type="entry name" value="MA"/>
    <property type="match status" value="1"/>
</dbReference>
<keyword evidence="14" id="KW-1185">Reference proteome</keyword>
<dbReference type="PANTHER" id="PTHR32089:SF112">
    <property type="entry name" value="LYSOZYME-LIKE PROTEIN-RELATED"/>
    <property type="match status" value="1"/>
</dbReference>
<dbReference type="Proteomes" id="UP000241645">
    <property type="component" value="Unassembled WGS sequence"/>
</dbReference>
<keyword evidence="4 10" id="KW-0812">Transmembrane</keyword>
<dbReference type="Pfam" id="PF00672">
    <property type="entry name" value="HAMP"/>
    <property type="match status" value="1"/>
</dbReference>
<feature type="transmembrane region" description="Helical" evidence="10">
    <location>
        <begin position="288"/>
        <end position="306"/>
    </location>
</feature>
<evidence type="ECO:0000256" key="5">
    <source>
        <dbReference type="ARBA" id="ARBA00022989"/>
    </source>
</evidence>
<dbReference type="CDD" id="cd18773">
    <property type="entry name" value="PDC1_HK_sensor"/>
    <property type="match status" value="1"/>
</dbReference>
<reference evidence="13 14" key="1">
    <citation type="submission" date="2018-03" db="EMBL/GenBank/DDBJ databases">
        <title>Brevisbacillus phylogenomics.</title>
        <authorList>
            <person name="Dunlap C."/>
        </authorList>
    </citation>
    <scope>NUCLEOTIDE SEQUENCE [LARGE SCALE GENOMIC DNA]</scope>
    <source>
        <strain evidence="13 14">NRRL B-41110</strain>
    </source>
</reference>
<dbReference type="RefSeq" id="WP_106833714.1">
    <property type="nucleotide sequence ID" value="NZ_JARMEW010000005.1"/>
</dbReference>
<dbReference type="EMBL" id="PXZO01000010">
    <property type="protein sequence ID" value="PSK12489.1"/>
    <property type="molecule type" value="Genomic_DNA"/>
</dbReference>
<keyword evidence="3" id="KW-0145">Chemotaxis</keyword>
<sequence length="666" mass="72173">MINNANTRFTSIKTKIILFSLALALIPLLFATFILSSQSLSGFETEAKDNQLQSARLNAQTINVWFGKKIDALENVVKQHSEFLQEDPKVIIPTLQLLGQIDKDVEHFAFINSEGKAVSTNGGSFDASQFTNFKRAKEEKTLGVSEILIGAQTGEKIIIIDKPLVNEQGEFRGIVQAVLKPEEILNIVGKINFASSGYGYLVGPSGKILVHRDEQLVGKKVSEAIPEMGTNFQDPSTLSDRGTLEYTHANEDTMVAYSKIDRTNWSLVVTAPASEVFAQVNQMRNSSILIIAISVIVVGAIAYLLAHQMIKPILMISIFMQKVATGDLTGRLDESNKDEIGMLKRSINQMMENVSEIIQRLFTSIEHLASSAEELTAISGQSSETADHIAQATGVVVQSSRATFESSEQTSLAMEEMAVGVQRIAHSSSIVSEFTQVVVADVNQGNNNTKKSIQQMNNAKNTVEESAIVVHSLVEKSHEIQNIAQLISEIANQTNLLALNASIEAARAGEHGRGFSVVADQVKKLADQTSVATINITKIIKEILGATQSASQTLNKGLAEVGIGVEQVQQVGRIFDAILKSIQDVNDQIQEVSAASEEISAGTQEVSASMGEIVSVANSSLQRLQGVSQGTEQQRHSIQEISAAAESLSVMSNELYEVSSAFRIKK</sequence>
<proteinExistence type="inferred from homology"/>
<dbReference type="InterPro" id="IPR033479">
    <property type="entry name" value="dCache_1"/>
</dbReference>
<accession>A0ABX5FUX8</accession>
<dbReference type="Gene3D" id="3.30.450.20">
    <property type="entry name" value="PAS domain"/>
    <property type="match status" value="1"/>
</dbReference>
<evidence type="ECO:0000256" key="1">
    <source>
        <dbReference type="ARBA" id="ARBA00004651"/>
    </source>
</evidence>
<comment type="similarity">
    <text evidence="8">Belongs to the methyl-accepting chemotaxis (MCP) protein family.</text>
</comment>
<evidence type="ECO:0000256" key="4">
    <source>
        <dbReference type="ARBA" id="ARBA00022692"/>
    </source>
</evidence>
<organism evidence="13 14">
    <name type="scientific">Brevibacillus porteri</name>
    <dbReference type="NCBI Taxonomy" id="2126350"/>
    <lineage>
        <taxon>Bacteria</taxon>
        <taxon>Bacillati</taxon>
        <taxon>Bacillota</taxon>
        <taxon>Bacilli</taxon>
        <taxon>Bacillales</taxon>
        <taxon>Paenibacillaceae</taxon>
        <taxon>Brevibacillus</taxon>
    </lineage>
</organism>
<evidence type="ECO:0000313" key="13">
    <source>
        <dbReference type="EMBL" id="PSK12489.1"/>
    </source>
</evidence>
<feature type="domain" description="Methyl-accepting transducer" evidence="11">
    <location>
        <begin position="378"/>
        <end position="614"/>
    </location>
</feature>
<feature type="domain" description="HAMP" evidence="12">
    <location>
        <begin position="307"/>
        <end position="359"/>
    </location>
</feature>
<protein>
    <submittedName>
        <fullName evidence="13">Methyl-accepting chemotaxis protein</fullName>
    </submittedName>
</protein>
<keyword evidence="6 10" id="KW-0472">Membrane</keyword>
<keyword evidence="7 9" id="KW-0807">Transducer</keyword>
<dbReference type="CDD" id="cd06225">
    <property type="entry name" value="HAMP"/>
    <property type="match status" value="1"/>
</dbReference>
<evidence type="ECO:0000256" key="2">
    <source>
        <dbReference type="ARBA" id="ARBA00022475"/>
    </source>
</evidence>
<dbReference type="InterPro" id="IPR003660">
    <property type="entry name" value="HAMP_dom"/>
</dbReference>
<evidence type="ECO:0000256" key="10">
    <source>
        <dbReference type="SAM" id="Phobius"/>
    </source>
</evidence>
<evidence type="ECO:0000256" key="3">
    <source>
        <dbReference type="ARBA" id="ARBA00022500"/>
    </source>
</evidence>
<comment type="subcellular location">
    <subcellularLocation>
        <location evidence="1">Cell membrane</location>
        <topology evidence="1">Multi-pass membrane protein</topology>
    </subcellularLocation>
</comment>